<feature type="non-terminal residue" evidence="1">
    <location>
        <position position="1"/>
    </location>
</feature>
<feature type="non-terminal residue" evidence="1">
    <location>
        <position position="36"/>
    </location>
</feature>
<protein>
    <submittedName>
        <fullName evidence="1">(spotted green pufferfish) hypothetical protein</fullName>
    </submittedName>
</protein>
<proteinExistence type="predicted"/>
<dbReference type="AlphaFoldDB" id="Q4T2A0"/>
<gene>
    <name evidence="1" type="ORF">GSTENG00008429001</name>
</gene>
<dbReference type="Gene3D" id="2.170.300.10">
    <property type="entry name" value="Tie2 ligand-binding domain superfamily"/>
    <property type="match status" value="1"/>
</dbReference>
<reference evidence="1" key="1">
    <citation type="journal article" date="2004" name="Nature">
        <title>Genome duplication in the teleost fish Tetraodon nigroviridis reveals the early vertebrate proto-karyotype.</title>
        <authorList>
            <person name="Jaillon O."/>
            <person name="Aury J.-M."/>
            <person name="Brunet F."/>
            <person name="Petit J.-L."/>
            <person name="Stange-Thomann N."/>
            <person name="Mauceli E."/>
            <person name="Bouneau L."/>
            <person name="Fischer C."/>
            <person name="Ozouf-Costaz C."/>
            <person name="Bernot A."/>
            <person name="Nicaud S."/>
            <person name="Jaffe D."/>
            <person name="Fisher S."/>
            <person name="Lutfalla G."/>
            <person name="Dossat C."/>
            <person name="Segurens B."/>
            <person name="Dasilva C."/>
            <person name="Salanoubat M."/>
            <person name="Levy M."/>
            <person name="Boudet N."/>
            <person name="Castellano S."/>
            <person name="Anthouard V."/>
            <person name="Jubin C."/>
            <person name="Castelli V."/>
            <person name="Katinka M."/>
            <person name="Vacherie B."/>
            <person name="Biemont C."/>
            <person name="Skalli Z."/>
            <person name="Cattolico L."/>
            <person name="Poulain J."/>
            <person name="De Berardinis V."/>
            <person name="Cruaud C."/>
            <person name="Duprat S."/>
            <person name="Brottier P."/>
            <person name="Coutanceau J.-P."/>
            <person name="Gouzy J."/>
            <person name="Parra G."/>
            <person name="Lardier G."/>
            <person name="Chapple C."/>
            <person name="McKernan K.J."/>
            <person name="McEwan P."/>
            <person name="Bosak S."/>
            <person name="Kellis M."/>
            <person name="Volff J.-N."/>
            <person name="Guigo R."/>
            <person name="Zody M.C."/>
            <person name="Mesirov J."/>
            <person name="Lindblad-Toh K."/>
            <person name="Birren B."/>
            <person name="Nusbaum C."/>
            <person name="Kahn D."/>
            <person name="Robinson-Rechavi M."/>
            <person name="Laudet V."/>
            <person name="Schachter V."/>
            <person name="Quetier F."/>
            <person name="Saurin W."/>
            <person name="Scarpelli C."/>
            <person name="Wincker P."/>
            <person name="Lander E.S."/>
            <person name="Weissenbach J."/>
            <person name="Roest Crollius H."/>
        </authorList>
    </citation>
    <scope>NUCLEOTIDE SEQUENCE [LARGE SCALE GENOMIC DNA]</scope>
</reference>
<evidence type="ECO:0000313" key="1">
    <source>
        <dbReference type="EMBL" id="CAF92982.1"/>
    </source>
</evidence>
<name>Q4T2A0_TETNG</name>
<dbReference type="EMBL" id="CAAE01010302">
    <property type="protein sequence ID" value="CAF92982.1"/>
    <property type="molecule type" value="Genomic_DNA"/>
</dbReference>
<reference evidence="1" key="2">
    <citation type="submission" date="2004-02" db="EMBL/GenBank/DDBJ databases">
        <authorList>
            <consortium name="Genoscope"/>
            <consortium name="Whitehead Institute Centre for Genome Research"/>
        </authorList>
    </citation>
    <scope>NUCLEOTIDE SEQUENCE</scope>
</reference>
<dbReference type="KEGG" id="tng:GSTEN00008429G001"/>
<dbReference type="OrthoDB" id="10268124at2759"/>
<accession>Q4T2A0</accession>
<sequence>DGSFGLDCRERCDCVNADGCDPVTGLCRCLAGWTGE</sequence>
<organism evidence="1">
    <name type="scientific">Tetraodon nigroviridis</name>
    <name type="common">Spotted green pufferfish</name>
    <name type="synonym">Chelonodon nigroviridis</name>
    <dbReference type="NCBI Taxonomy" id="99883"/>
    <lineage>
        <taxon>Eukaryota</taxon>
        <taxon>Metazoa</taxon>
        <taxon>Chordata</taxon>
        <taxon>Craniata</taxon>
        <taxon>Vertebrata</taxon>
        <taxon>Euteleostomi</taxon>
        <taxon>Actinopterygii</taxon>
        <taxon>Neopterygii</taxon>
        <taxon>Teleostei</taxon>
        <taxon>Neoteleostei</taxon>
        <taxon>Acanthomorphata</taxon>
        <taxon>Eupercaria</taxon>
        <taxon>Tetraodontiformes</taxon>
        <taxon>Tetradontoidea</taxon>
        <taxon>Tetraodontidae</taxon>
        <taxon>Tetraodon</taxon>
    </lineage>
</organism>
<comment type="caution">
    <text evidence="1">The sequence shown here is derived from an EMBL/GenBank/DDBJ whole genome shotgun (WGS) entry which is preliminary data.</text>
</comment>